<dbReference type="SUPFAM" id="SSF141694">
    <property type="entry name" value="AF2212/PG0164-like"/>
    <property type="match status" value="1"/>
</dbReference>
<dbReference type="InterPro" id="IPR008203">
    <property type="entry name" value="AF2212-like"/>
</dbReference>
<evidence type="ECO:0000313" key="2">
    <source>
        <dbReference type="Proteomes" id="UP000334340"/>
    </source>
</evidence>
<sequence>MPTTITAIFQDGVLKPTRKLKLHPNEKVKLNILRQDRAIESTDLGPMAGAFPELAALADKDLAVGKRLWEQGLTRQLRRVVRKSRPR</sequence>
<dbReference type="Pfam" id="PF01954">
    <property type="entry name" value="AF2212-like"/>
    <property type="match status" value="1"/>
</dbReference>
<protein>
    <recommendedName>
        <fullName evidence="3">DUF104 domain-containing protein</fullName>
    </recommendedName>
</protein>
<gene>
    <name evidence="1" type="ORF">MELA_02551</name>
</gene>
<name>A0A564ZLF1_9BACT</name>
<dbReference type="AlphaFoldDB" id="A0A564ZLF1"/>
<keyword evidence="2" id="KW-1185">Reference proteome</keyword>
<dbReference type="InterPro" id="IPR024069">
    <property type="entry name" value="AF2212-like_dom_sf"/>
</dbReference>
<accession>A0A564ZLF1</accession>
<organism evidence="1 2">
    <name type="scientific">Candidatus Methylomirabilis lanthanidiphila</name>
    <dbReference type="NCBI Taxonomy" id="2211376"/>
    <lineage>
        <taxon>Bacteria</taxon>
        <taxon>Candidatus Methylomirabilota</taxon>
        <taxon>Candidatus Methylomirabilia</taxon>
        <taxon>Candidatus Methylomirabilales</taxon>
        <taxon>Candidatus Methylomirabilaceae</taxon>
        <taxon>Candidatus Methylomirabilis</taxon>
    </lineage>
</organism>
<proteinExistence type="predicted"/>
<evidence type="ECO:0000313" key="1">
    <source>
        <dbReference type="EMBL" id="VUZ86155.1"/>
    </source>
</evidence>
<dbReference type="Gene3D" id="4.10.1150.10">
    <property type="entry name" value="AF2212/PG0164-like"/>
    <property type="match status" value="1"/>
</dbReference>
<dbReference type="Proteomes" id="UP000334340">
    <property type="component" value="Unassembled WGS sequence"/>
</dbReference>
<reference evidence="1 2" key="1">
    <citation type="submission" date="2019-07" db="EMBL/GenBank/DDBJ databases">
        <authorList>
            <person name="Cremers G."/>
        </authorList>
    </citation>
    <scope>NUCLEOTIDE SEQUENCE [LARGE SCALE GENOMIC DNA]</scope>
</reference>
<evidence type="ECO:0008006" key="3">
    <source>
        <dbReference type="Google" id="ProtNLM"/>
    </source>
</evidence>
<dbReference type="EMBL" id="CABIKM010000045">
    <property type="protein sequence ID" value="VUZ86155.1"/>
    <property type="molecule type" value="Genomic_DNA"/>
</dbReference>